<evidence type="ECO:0000313" key="3">
    <source>
        <dbReference type="Proteomes" id="UP000501812"/>
    </source>
</evidence>
<dbReference type="PANTHER" id="PTHR47791">
    <property type="entry name" value="MEIOTICALLY UP-REGULATED GENE 191 PROTEIN"/>
    <property type="match status" value="1"/>
</dbReference>
<reference evidence="2 3" key="1">
    <citation type="submission" date="2020-04" db="EMBL/GenBank/DDBJ databases">
        <title>Luteolibacter sp. G-1-1-1 isolated from soil.</title>
        <authorList>
            <person name="Dahal R.H."/>
        </authorList>
    </citation>
    <scope>NUCLEOTIDE SEQUENCE [LARGE SCALE GENOMIC DNA]</scope>
    <source>
        <strain evidence="2 3">G-1-1-1</strain>
    </source>
</reference>
<dbReference type="Gene3D" id="1.50.10.20">
    <property type="match status" value="1"/>
</dbReference>
<dbReference type="InterPro" id="IPR053169">
    <property type="entry name" value="MUG_Protein"/>
</dbReference>
<dbReference type="SUPFAM" id="SSF48208">
    <property type="entry name" value="Six-hairpin glycosidases"/>
    <property type="match status" value="1"/>
</dbReference>
<evidence type="ECO:0000256" key="1">
    <source>
        <dbReference type="SAM" id="SignalP"/>
    </source>
</evidence>
<dbReference type="RefSeq" id="WP_169455263.1">
    <property type="nucleotide sequence ID" value="NZ_CP051774.1"/>
</dbReference>
<dbReference type="InterPro" id="IPR008928">
    <property type="entry name" value="6-hairpin_glycosidase_sf"/>
</dbReference>
<evidence type="ECO:0008006" key="4">
    <source>
        <dbReference type="Google" id="ProtNLM"/>
    </source>
</evidence>
<dbReference type="AlphaFoldDB" id="A0A858RLJ9"/>
<dbReference type="Proteomes" id="UP000501812">
    <property type="component" value="Chromosome"/>
</dbReference>
<evidence type="ECO:0000313" key="2">
    <source>
        <dbReference type="EMBL" id="QJE96863.1"/>
    </source>
</evidence>
<dbReference type="InterPro" id="IPR005198">
    <property type="entry name" value="Glyco_hydro_76"/>
</dbReference>
<protein>
    <recommendedName>
        <fullName evidence="4">Glycosyl hydrolase family 76</fullName>
    </recommendedName>
</protein>
<sequence length="371" mass="41972">MNSARPLLAGTLTAIFACASLTPASAQAPKHQEQAAEVMSYIQEHFWDRKSGLYMSKADGKEPELIWGAGVMFSAVVAAARHDKEYRSVMRKFFEAMDAYWDTKVKIPGYEPARTQGGNDKYYDDNAWMVLTFLEAYEQTGESRYLKRAEEVLEFVISGWDDKAGGGIYWHEQHKGNGKNTCANAPAALGCFRLARFKKDPDAAKWNAEGEKITVWTVKTLQGENGLFWDNIDVTTGNINKGQLTYNSALMLRNFISLHTRTGQQFYLDEALRVGKAANSFLGGNGVYRDPIKWSHLQVEADLELWRKTGEDYLKQRAIKNVEGHYEAWKKQPYGDLISEGSLARELWLLVDHETPAGREFWKKSDTAKAK</sequence>
<dbReference type="GO" id="GO:0005975">
    <property type="term" value="P:carbohydrate metabolic process"/>
    <property type="evidence" value="ECO:0007669"/>
    <property type="project" value="InterPro"/>
</dbReference>
<proteinExistence type="predicted"/>
<dbReference type="KEGG" id="luo:HHL09_14070"/>
<dbReference type="PANTHER" id="PTHR47791:SF4">
    <property type="entry name" value="(PUTATIVE SECRETED PROTEIN)-RELATED"/>
    <property type="match status" value="1"/>
</dbReference>
<dbReference type="PROSITE" id="PS51257">
    <property type="entry name" value="PROKAR_LIPOPROTEIN"/>
    <property type="match status" value="1"/>
</dbReference>
<feature type="chain" id="PRO_5032988560" description="Glycosyl hydrolase family 76" evidence="1">
    <location>
        <begin position="27"/>
        <end position="371"/>
    </location>
</feature>
<accession>A0A858RLJ9</accession>
<dbReference type="Pfam" id="PF03663">
    <property type="entry name" value="Glyco_hydro_76"/>
    <property type="match status" value="1"/>
</dbReference>
<keyword evidence="1" id="KW-0732">Signal</keyword>
<keyword evidence="3" id="KW-1185">Reference proteome</keyword>
<name>A0A858RLJ9_9BACT</name>
<gene>
    <name evidence="2" type="ORF">HHL09_14070</name>
</gene>
<feature type="signal peptide" evidence="1">
    <location>
        <begin position="1"/>
        <end position="26"/>
    </location>
</feature>
<organism evidence="2 3">
    <name type="scientific">Luteolibacter luteus</name>
    <dbReference type="NCBI Taxonomy" id="2728835"/>
    <lineage>
        <taxon>Bacteria</taxon>
        <taxon>Pseudomonadati</taxon>
        <taxon>Verrucomicrobiota</taxon>
        <taxon>Verrucomicrobiia</taxon>
        <taxon>Verrucomicrobiales</taxon>
        <taxon>Verrucomicrobiaceae</taxon>
        <taxon>Luteolibacter</taxon>
    </lineage>
</organism>
<dbReference type="EMBL" id="CP051774">
    <property type="protein sequence ID" value="QJE96863.1"/>
    <property type="molecule type" value="Genomic_DNA"/>
</dbReference>